<sequence>MIAITIISFGINITSLTIIRSIKFQHRSKVEFNFILIRTITSFVKFLEYVLSSGRVAFSENSLAPSLAGTLPFISDVLSLMQS</sequence>
<gene>
    <name evidence="7" type="ORF">CRE_03380</name>
</gene>
<evidence type="ECO:0000313" key="8">
    <source>
        <dbReference type="Proteomes" id="UP000008281"/>
    </source>
</evidence>
<evidence type="ECO:0000256" key="5">
    <source>
        <dbReference type="ARBA" id="ARBA00023136"/>
    </source>
</evidence>
<comment type="similarity">
    <text evidence="2 6">Belongs to the nematode receptor-like protein srg family.</text>
</comment>
<evidence type="ECO:0000256" key="1">
    <source>
        <dbReference type="ARBA" id="ARBA00004141"/>
    </source>
</evidence>
<proteinExistence type="inferred from homology"/>
<evidence type="ECO:0000313" key="7">
    <source>
        <dbReference type="EMBL" id="EFO87499.1"/>
    </source>
</evidence>
<dbReference type="Proteomes" id="UP000008281">
    <property type="component" value="Unassembled WGS sequence"/>
</dbReference>
<dbReference type="Pfam" id="PF02118">
    <property type="entry name" value="Srg"/>
    <property type="match status" value="1"/>
</dbReference>
<dbReference type="InterPro" id="IPR000609">
    <property type="entry name" value="7TM_GPCR_serpentine_rcpt_Srg"/>
</dbReference>
<keyword evidence="3" id="KW-0812">Transmembrane</keyword>
<evidence type="ECO:0000256" key="2">
    <source>
        <dbReference type="ARBA" id="ARBA00005692"/>
    </source>
</evidence>
<dbReference type="STRING" id="31234.E3N647"/>
<protein>
    <recommendedName>
        <fullName evidence="6">Serpentine receptor class gamma</fullName>
    </recommendedName>
</protein>
<reference evidence="7" key="1">
    <citation type="submission" date="2007-07" db="EMBL/GenBank/DDBJ databases">
        <title>PCAP assembly of the Caenorhabditis remanei genome.</title>
        <authorList>
            <consortium name="The Caenorhabditis remanei Sequencing Consortium"/>
            <person name="Wilson R.K."/>
        </authorList>
    </citation>
    <scope>NUCLEOTIDE SEQUENCE [LARGE SCALE GENOMIC DNA]</scope>
    <source>
        <strain evidence="7">PB4641</strain>
    </source>
</reference>
<keyword evidence="8" id="KW-1185">Reference proteome</keyword>
<dbReference type="GO" id="GO:0004888">
    <property type="term" value="F:transmembrane signaling receptor activity"/>
    <property type="evidence" value="ECO:0007669"/>
    <property type="project" value="InterPro"/>
</dbReference>
<evidence type="ECO:0000256" key="3">
    <source>
        <dbReference type="ARBA" id="ARBA00022692"/>
    </source>
</evidence>
<dbReference type="GO" id="GO:0007606">
    <property type="term" value="P:sensory perception of chemical stimulus"/>
    <property type="evidence" value="ECO:0007669"/>
    <property type="project" value="UniProtKB-UniRule"/>
</dbReference>
<comment type="subcellular location">
    <subcellularLocation>
        <location evidence="1">Membrane</location>
        <topology evidence="1">Multi-pass membrane protein</topology>
    </subcellularLocation>
</comment>
<accession>E3N647</accession>
<dbReference type="InParanoid" id="E3N647"/>
<dbReference type="GO" id="GO:0016020">
    <property type="term" value="C:membrane"/>
    <property type="evidence" value="ECO:0007669"/>
    <property type="project" value="UniProtKB-SubCell"/>
</dbReference>
<name>E3N647_CAERE</name>
<dbReference type="HOGENOM" id="CLU_2544755_0_0_1"/>
<dbReference type="AlphaFoldDB" id="E3N647"/>
<organism evidence="8">
    <name type="scientific">Caenorhabditis remanei</name>
    <name type="common">Caenorhabditis vulgaris</name>
    <dbReference type="NCBI Taxonomy" id="31234"/>
    <lineage>
        <taxon>Eukaryota</taxon>
        <taxon>Metazoa</taxon>
        <taxon>Ecdysozoa</taxon>
        <taxon>Nematoda</taxon>
        <taxon>Chromadorea</taxon>
        <taxon>Rhabditida</taxon>
        <taxon>Rhabditina</taxon>
        <taxon>Rhabditomorpha</taxon>
        <taxon>Rhabditoidea</taxon>
        <taxon>Rhabditidae</taxon>
        <taxon>Peloderinae</taxon>
        <taxon>Caenorhabditis</taxon>
    </lineage>
</organism>
<keyword evidence="4" id="KW-1133">Transmembrane helix</keyword>
<evidence type="ECO:0000256" key="6">
    <source>
        <dbReference type="RuleBase" id="RU280813"/>
    </source>
</evidence>
<keyword evidence="5" id="KW-0472">Membrane</keyword>
<evidence type="ECO:0000256" key="4">
    <source>
        <dbReference type="ARBA" id="ARBA00022989"/>
    </source>
</evidence>
<dbReference type="EMBL" id="DS268537">
    <property type="protein sequence ID" value="EFO87499.1"/>
    <property type="molecule type" value="Genomic_DNA"/>
</dbReference>